<keyword evidence="4" id="KW-0520">NAD</keyword>
<dbReference type="InterPro" id="IPR007886">
    <property type="entry name" value="AlaDH/PNT_N"/>
</dbReference>
<feature type="domain" description="Alanine dehydrogenase/pyridine nucleotide transhydrogenase NAD(H)-binding" evidence="5">
    <location>
        <begin position="182"/>
        <end position="330"/>
    </location>
</feature>
<dbReference type="InterPro" id="IPR007698">
    <property type="entry name" value="AlaDH/PNT_NAD(H)-bd"/>
</dbReference>
<gene>
    <name evidence="7" type="ORF">OB69_10670</name>
</gene>
<evidence type="ECO:0000313" key="8">
    <source>
        <dbReference type="Proteomes" id="UP000036908"/>
    </source>
</evidence>
<evidence type="ECO:0000256" key="3">
    <source>
        <dbReference type="ARBA" id="ARBA00023002"/>
    </source>
</evidence>
<dbReference type="OrthoDB" id="9804592at2"/>
<dbReference type="Proteomes" id="UP000036908">
    <property type="component" value="Unassembled WGS sequence"/>
</dbReference>
<name>A0A0L8AJY7_9BACT</name>
<dbReference type="InterPro" id="IPR008141">
    <property type="entry name" value="Ala_DH"/>
</dbReference>
<comment type="caution">
    <text evidence="7">The sequence shown here is derived from an EMBL/GenBank/DDBJ whole genome shotgun (WGS) entry which is preliminary data.</text>
</comment>
<evidence type="ECO:0000259" key="6">
    <source>
        <dbReference type="SMART" id="SM01003"/>
    </source>
</evidence>
<dbReference type="Gene3D" id="3.40.50.720">
    <property type="entry name" value="NAD(P)-binding Rossmann-like Domain"/>
    <property type="match status" value="2"/>
</dbReference>
<feature type="domain" description="Alanine dehydrogenase/pyridine nucleotide transhydrogenase N-terminal" evidence="6">
    <location>
        <begin position="37"/>
        <end position="170"/>
    </location>
</feature>
<keyword evidence="8" id="KW-1185">Reference proteome</keyword>
<reference evidence="8" key="1">
    <citation type="submission" date="2014-11" db="EMBL/GenBank/DDBJ databases">
        <title>Genome sequencing of Roseivirga sp. D-25.</title>
        <authorList>
            <person name="Selvaratnam C."/>
            <person name="Thevarajoo S."/>
            <person name="Goh K.M."/>
            <person name="Eee R."/>
            <person name="Chan K.-G."/>
            <person name="Chong C.S."/>
        </authorList>
    </citation>
    <scope>NUCLEOTIDE SEQUENCE [LARGE SCALE GENOMIC DNA]</scope>
    <source>
        <strain evidence="8">D-25</strain>
    </source>
</reference>
<comment type="similarity">
    <text evidence="1">Belongs to the AlaDH/PNT family.</text>
</comment>
<dbReference type="SUPFAM" id="SSF52283">
    <property type="entry name" value="Formate/glycerate dehydrogenase catalytic domain-like"/>
    <property type="match status" value="1"/>
</dbReference>
<dbReference type="GO" id="GO:0000286">
    <property type="term" value="F:alanine dehydrogenase activity"/>
    <property type="evidence" value="ECO:0007669"/>
    <property type="project" value="UniProtKB-EC"/>
</dbReference>
<dbReference type="PATRIC" id="fig|1566026.4.peg.419"/>
<dbReference type="Pfam" id="PF01262">
    <property type="entry name" value="AlaDh_PNT_C"/>
    <property type="match status" value="1"/>
</dbReference>
<dbReference type="GO" id="GO:0005886">
    <property type="term" value="C:plasma membrane"/>
    <property type="evidence" value="ECO:0007669"/>
    <property type="project" value="TreeGrafter"/>
</dbReference>
<dbReference type="InterPro" id="IPR008143">
    <property type="entry name" value="Ala_DH/PNT_CS2"/>
</dbReference>
<evidence type="ECO:0000313" key="7">
    <source>
        <dbReference type="EMBL" id="KOF02763.1"/>
    </source>
</evidence>
<keyword evidence="3" id="KW-0560">Oxidoreductase</keyword>
<sequence>MTEGKKSGFAELAKESSLYPQEKLMKVKSGSKSLNISIPSEVSYQESRIALTPAATGILVNNGQEVLVEQSAGKKTFFLDNDFSEQGSKIVYSNKEAFEANIIVKVEPPTLKEIALMKPGSTLFSALQLGSSSAEYFNALNRKKITAIGYEMLEDKVGGLPIVNAMSELAGSMAIPIASELMSTVSGGKGVVLGGITGVPPSRVIILGAGTVGEYSARAALGLGAEVRIFDNELYKLRRIKHKLGSQVFTSTIDSVTLAQSLKSADVVIGALRAEKGRARCVVTEEMVSQMKSGAVIIDVSIDQGGCIETSECTSHDKPTFTKYDVIHYCVPNIASRAARSATTALSNILTPVLLKIAEVGGVDDMMYQYGWFNKGVYAYKGSTTNLAIARRFNLPFKDLGLLLAARF</sequence>
<dbReference type="AlphaFoldDB" id="A0A0L8AJY7"/>
<dbReference type="EC" id="1.4.1.1" evidence="2"/>
<dbReference type="EMBL" id="JSVA01000010">
    <property type="protein sequence ID" value="KOF02763.1"/>
    <property type="molecule type" value="Genomic_DNA"/>
</dbReference>
<accession>A0A0L8AJY7</accession>
<dbReference type="GO" id="GO:0042853">
    <property type="term" value="P:L-alanine catabolic process"/>
    <property type="evidence" value="ECO:0007669"/>
    <property type="project" value="InterPro"/>
</dbReference>
<proteinExistence type="inferred from homology"/>
<dbReference type="SUPFAM" id="SSF51735">
    <property type="entry name" value="NAD(P)-binding Rossmann-fold domains"/>
    <property type="match status" value="1"/>
</dbReference>
<dbReference type="RefSeq" id="WP_053223709.1">
    <property type="nucleotide sequence ID" value="NZ_JSVA01000010.1"/>
</dbReference>
<dbReference type="PANTHER" id="PTHR42795">
    <property type="entry name" value="ALANINE DEHYDROGENASE"/>
    <property type="match status" value="1"/>
</dbReference>
<dbReference type="Pfam" id="PF05222">
    <property type="entry name" value="AlaDh_PNT_N"/>
    <property type="match status" value="1"/>
</dbReference>
<evidence type="ECO:0000256" key="1">
    <source>
        <dbReference type="ARBA" id="ARBA00005689"/>
    </source>
</evidence>
<evidence type="ECO:0000259" key="5">
    <source>
        <dbReference type="SMART" id="SM01002"/>
    </source>
</evidence>
<dbReference type="PROSITE" id="PS00837">
    <property type="entry name" value="ALADH_PNT_2"/>
    <property type="match status" value="1"/>
</dbReference>
<organism evidence="7 8">
    <name type="scientific">Roseivirga seohaensis subsp. aquiponti</name>
    <dbReference type="NCBI Taxonomy" id="1566026"/>
    <lineage>
        <taxon>Bacteria</taxon>
        <taxon>Pseudomonadati</taxon>
        <taxon>Bacteroidota</taxon>
        <taxon>Cytophagia</taxon>
        <taxon>Cytophagales</taxon>
        <taxon>Roseivirgaceae</taxon>
        <taxon>Roseivirga</taxon>
    </lineage>
</organism>
<dbReference type="PANTHER" id="PTHR42795:SF1">
    <property type="entry name" value="ALANINE DEHYDROGENASE"/>
    <property type="match status" value="1"/>
</dbReference>
<dbReference type="InterPro" id="IPR036291">
    <property type="entry name" value="NAD(P)-bd_dom_sf"/>
</dbReference>
<evidence type="ECO:0000256" key="4">
    <source>
        <dbReference type="ARBA" id="ARBA00023027"/>
    </source>
</evidence>
<dbReference type="SMART" id="SM01003">
    <property type="entry name" value="AlaDh_PNT_N"/>
    <property type="match status" value="1"/>
</dbReference>
<protein>
    <recommendedName>
        <fullName evidence="2">alanine dehydrogenase</fullName>
        <ecNumber evidence="2">1.4.1.1</ecNumber>
    </recommendedName>
</protein>
<dbReference type="CDD" id="cd05305">
    <property type="entry name" value="L-AlaDH"/>
    <property type="match status" value="1"/>
</dbReference>
<evidence type="ECO:0000256" key="2">
    <source>
        <dbReference type="ARBA" id="ARBA00012897"/>
    </source>
</evidence>
<dbReference type="SMART" id="SM01002">
    <property type="entry name" value="AlaDh_PNT_C"/>
    <property type="match status" value="1"/>
</dbReference>